<keyword evidence="1" id="KW-0732">Signal</keyword>
<sequence>MSSLVLLSAHLLSAFMIFHIVCNAYKPSTSFNNVDDHEEVVSPIYHHKGKGGEFAHRIIGKFEGFKAKQFKKDGYSPRPTIEEIKVMISTFAPLIYFHPEEEFFRSSVSWFFKNGARIVDPKPHVIINDGDNLPHNGSLDSAFLDLPSDQPLHDMVKNGSLTNTVAYIHAKPGVTGNYTDVVIWLYYHFNGAAKFQFGPLTFKLMKVGEHVGDWEHIRLRIDNISGSLSSIYLSQHAKGKWIPANEFEYIDGRPVVYASLHGHAFYNAPIKTIIYNAEDLLDATDKQILIRIFKSAYLRNLSLFSFNVVGPVDEAAKSDHVFDILASSLNYEIVSLDYDADSVVPPPWLDYTGRWGPRINIEWKKHARLVITLLPIPSYVKLIALGVVNKLPQELFAQECLIVDLLFFRVFLRVV</sequence>
<dbReference type="OrthoDB" id="188042at2759"/>
<evidence type="ECO:0000313" key="3">
    <source>
        <dbReference type="Proteomes" id="UP000245207"/>
    </source>
</evidence>
<feature type="chain" id="PRO_5015415692" evidence="1">
    <location>
        <begin position="25"/>
        <end position="415"/>
    </location>
</feature>
<name>A0A2U1PWD0_ARTAN</name>
<organism evidence="2 3">
    <name type="scientific">Artemisia annua</name>
    <name type="common">Sweet wormwood</name>
    <dbReference type="NCBI Taxonomy" id="35608"/>
    <lineage>
        <taxon>Eukaryota</taxon>
        <taxon>Viridiplantae</taxon>
        <taxon>Streptophyta</taxon>
        <taxon>Embryophyta</taxon>
        <taxon>Tracheophyta</taxon>
        <taxon>Spermatophyta</taxon>
        <taxon>Magnoliopsida</taxon>
        <taxon>eudicotyledons</taxon>
        <taxon>Gunneridae</taxon>
        <taxon>Pentapetalae</taxon>
        <taxon>asterids</taxon>
        <taxon>campanulids</taxon>
        <taxon>Asterales</taxon>
        <taxon>Asteraceae</taxon>
        <taxon>Asteroideae</taxon>
        <taxon>Anthemideae</taxon>
        <taxon>Artemisiinae</taxon>
        <taxon>Artemisia</taxon>
    </lineage>
</organism>
<comment type="caution">
    <text evidence="2">The sequence shown here is derived from an EMBL/GenBank/DDBJ whole genome shotgun (WGS) entry which is preliminary data.</text>
</comment>
<keyword evidence="3" id="KW-1185">Reference proteome</keyword>
<accession>A0A2U1PWD0</accession>
<dbReference type="PANTHER" id="PTHR48152">
    <property type="entry name" value="F1C9.34 PROTEIN"/>
    <property type="match status" value="1"/>
</dbReference>
<evidence type="ECO:0000256" key="1">
    <source>
        <dbReference type="SAM" id="SignalP"/>
    </source>
</evidence>
<dbReference type="AlphaFoldDB" id="A0A2U1PWD0"/>
<gene>
    <name evidence="2" type="ORF">CTI12_AA105110</name>
</gene>
<dbReference type="EMBL" id="PKPP01000663">
    <property type="protein sequence ID" value="PWA90017.1"/>
    <property type="molecule type" value="Genomic_DNA"/>
</dbReference>
<proteinExistence type="predicted"/>
<dbReference type="Pfam" id="PF06101">
    <property type="entry name" value="Vps62"/>
    <property type="match status" value="2"/>
</dbReference>
<feature type="signal peptide" evidence="1">
    <location>
        <begin position="1"/>
        <end position="24"/>
    </location>
</feature>
<evidence type="ECO:0000313" key="2">
    <source>
        <dbReference type="EMBL" id="PWA90017.1"/>
    </source>
</evidence>
<dbReference type="PANTHER" id="PTHR48152:SF3">
    <property type="entry name" value="DUF946 FAMILY PROTEIN (DUF946)"/>
    <property type="match status" value="1"/>
</dbReference>
<reference evidence="2 3" key="1">
    <citation type="journal article" date="2018" name="Mol. Plant">
        <title>The genome of Artemisia annua provides insight into the evolution of Asteraceae family and artemisinin biosynthesis.</title>
        <authorList>
            <person name="Shen Q."/>
            <person name="Zhang L."/>
            <person name="Liao Z."/>
            <person name="Wang S."/>
            <person name="Yan T."/>
            <person name="Shi P."/>
            <person name="Liu M."/>
            <person name="Fu X."/>
            <person name="Pan Q."/>
            <person name="Wang Y."/>
            <person name="Lv Z."/>
            <person name="Lu X."/>
            <person name="Zhang F."/>
            <person name="Jiang W."/>
            <person name="Ma Y."/>
            <person name="Chen M."/>
            <person name="Hao X."/>
            <person name="Li L."/>
            <person name="Tang Y."/>
            <person name="Lv G."/>
            <person name="Zhou Y."/>
            <person name="Sun X."/>
            <person name="Brodelius P.E."/>
            <person name="Rose J.K.C."/>
            <person name="Tang K."/>
        </authorList>
    </citation>
    <scope>NUCLEOTIDE SEQUENCE [LARGE SCALE GENOMIC DNA]</scope>
    <source>
        <strain evidence="3">cv. Huhao1</strain>
        <tissue evidence="2">Leaf</tissue>
    </source>
</reference>
<protein>
    <submittedName>
        <fullName evidence="2">Vacuolar protein sorting-associated protein 62</fullName>
    </submittedName>
</protein>
<dbReference type="InterPro" id="IPR009291">
    <property type="entry name" value="Vps62"/>
</dbReference>
<dbReference type="STRING" id="35608.A0A2U1PWD0"/>
<dbReference type="Proteomes" id="UP000245207">
    <property type="component" value="Unassembled WGS sequence"/>
</dbReference>